<dbReference type="Proteomes" id="UP000887565">
    <property type="component" value="Unplaced"/>
</dbReference>
<dbReference type="AlphaFoldDB" id="A0A915JH44"/>
<accession>A0A915JH44</accession>
<organism evidence="1 2">
    <name type="scientific">Romanomermis culicivorax</name>
    <name type="common">Nematode worm</name>
    <dbReference type="NCBI Taxonomy" id="13658"/>
    <lineage>
        <taxon>Eukaryota</taxon>
        <taxon>Metazoa</taxon>
        <taxon>Ecdysozoa</taxon>
        <taxon>Nematoda</taxon>
        <taxon>Enoplea</taxon>
        <taxon>Dorylaimia</taxon>
        <taxon>Mermithida</taxon>
        <taxon>Mermithoidea</taxon>
        <taxon>Mermithidae</taxon>
        <taxon>Romanomermis</taxon>
    </lineage>
</organism>
<evidence type="ECO:0000313" key="1">
    <source>
        <dbReference type="Proteomes" id="UP000887565"/>
    </source>
</evidence>
<reference evidence="2" key="1">
    <citation type="submission" date="2022-11" db="UniProtKB">
        <authorList>
            <consortium name="WormBaseParasite"/>
        </authorList>
    </citation>
    <scope>IDENTIFICATION</scope>
</reference>
<keyword evidence="1" id="KW-1185">Reference proteome</keyword>
<evidence type="ECO:0000313" key="2">
    <source>
        <dbReference type="WBParaSite" id="nRc.2.0.1.t25438-RA"/>
    </source>
</evidence>
<dbReference type="WBParaSite" id="nRc.2.0.1.t25438-RA">
    <property type="protein sequence ID" value="nRc.2.0.1.t25438-RA"/>
    <property type="gene ID" value="nRc.2.0.1.g25438"/>
</dbReference>
<proteinExistence type="predicted"/>
<sequence>MSTSGTDDRQSKRAEKGKKTELPFSAGDFQLVMKAISHIYEFESWRRGSCFCLSDAPVARICSHLSAWLKIVE</sequence>
<protein>
    <submittedName>
        <fullName evidence="2">SWIM-type domain-containing protein</fullName>
    </submittedName>
</protein>
<name>A0A915JH44_ROMCU</name>